<dbReference type="OrthoDB" id="7060921at2"/>
<gene>
    <name evidence="4" type="ORF">N789_05500</name>
</gene>
<keyword evidence="2" id="KW-0732">Signal</keyword>
<evidence type="ECO:0000259" key="3">
    <source>
        <dbReference type="PROSITE" id="PS50222"/>
    </source>
</evidence>
<feature type="region of interest" description="Disordered" evidence="1">
    <location>
        <begin position="115"/>
        <end position="138"/>
    </location>
</feature>
<dbReference type="SUPFAM" id="SSF47473">
    <property type="entry name" value="EF-hand"/>
    <property type="match status" value="1"/>
</dbReference>
<dbReference type="Pfam" id="PF13202">
    <property type="entry name" value="EF-hand_5"/>
    <property type="match status" value="2"/>
</dbReference>
<dbReference type="PATRIC" id="fig|1121015.4.peg.2771"/>
<keyword evidence="5" id="KW-1185">Reference proteome</keyword>
<reference evidence="4 5" key="1">
    <citation type="submission" date="2013-09" db="EMBL/GenBank/DDBJ databases">
        <title>Genome sequencing of Arenimonas oryziterrae.</title>
        <authorList>
            <person name="Chen F."/>
            <person name="Wang G."/>
        </authorList>
    </citation>
    <scope>NUCLEOTIDE SEQUENCE [LARGE SCALE GENOMIC DNA]</scope>
    <source>
        <strain evidence="4 5">YC6267</strain>
    </source>
</reference>
<evidence type="ECO:0000256" key="2">
    <source>
        <dbReference type="SAM" id="SignalP"/>
    </source>
</evidence>
<dbReference type="CDD" id="cd00051">
    <property type="entry name" value="EFh"/>
    <property type="match status" value="1"/>
</dbReference>
<dbReference type="RefSeq" id="WP_022968031.1">
    <property type="nucleotide sequence ID" value="NZ_ATVD01000001.1"/>
</dbReference>
<dbReference type="eggNOG" id="COG3767">
    <property type="taxonomic scope" value="Bacteria"/>
</dbReference>
<dbReference type="PROSITE" id="PS00018">
    <property type="entry name" value="EF_HAND_1"/>
    <property type="match status" value="1"/>
</dbReference>
<sequence>MSNKTFTPARLAGAVVLGGLAFAQASFAFTPLSQGYASATATAAKPAEGKCGEGKCGMAMTDTNKDGRISAAEHAARAKTMFAAMDKNHDGMVSADEMKAAHEGKCGEGKCGAGKTAAAEGSCGADKGKTEGSCSGKH</sequence>
<evidence type="ECO:0000313" key="5">
    <source>
        <dbReference type="Proteomes" id="UP000029385"/>
    </source>
</evidence>
<comment type="caution">
    <text evidence="4">The sequence shown here is derived from an EMBL/GenBank/DDBJ whole genome shotgun (WGS) entry which is preliminary data.</text>
</comment>
<feature type="chain" id="PRO_5001868601" description="EF-hand domain-containing protein" evidence="2">
    <location>
        <begin position="29"/>
        <end position="138"/>
    </location>
</feature>
<evidence type="ECO:0000313" key="4">
    <source>
        <dbReference type="EMBL" id="KFN41331.1"/>
    </source>
</evidence>
<dbReference type="EMBL" id="AVCI01000045">
    <property type="protein sequence ID" value="KFN41331.1"/>
    <property type="molecule type" value="Genomic_DNA"/>
</dbReference>
<dbReference type="AlphaFoldDB" id="A0A091APM4"/>
<dbReference type="PROSITE" id="PS50222">
    <property type="entry name" value="EF_HAND_2"/>
    <property type="match status" value="1"/>
</dbReference>
<dbReference type="InterPro" id="IPR002048">
    <property type="entry name" value="EF_hand_dom"/>
</dbReference>
<dbReference type="STRING" id="1121015.GCA_000420545_00372"/>
<dbReference type="GO" id="GO:0005509">
    <property type="term" value="F:calcium ion binding"/>
    <property type="evidence" value="ECO:0007669"/>
    <property type="project" value="InterPro"/>
</dbReference>
<protein>
    <recommendedName>
        <fullName evidence="3">EF-hand domain-containing protein</fullName>
    </recommendedName>
</protein>
<name>A0A091APM4_9GAMM</name>
<dbReference type="InterPro" id="IPR011992">
    <property type="entry name" value="EF-hand-dom_pair"/>
</dbReference>
<proteinExistence type="predicted"/>
<accession>A0A091APM4</accession>
<dbReference type="InterPro" id="IPR018247">
    <property type="entry name" value="EF_Hand_1_Ca_BS"/>
</dbReference>
<organism evidence="4 5">
    <name type="scientific">Arenimonas oryziterrae DSM 21050 = YC6267</name>
    <dbReference type="NCBI Taxonomy" id="1121015"/>
    <lineage>
        <taxon>Bacteria</taxon>
        <taxon>Pseudomonadati</taxon>
        <taxon>Pseudomonadota</taxon>
        <taxon>Gammaproteobacteria</taxon>
        <taxon>Lysobacterales</taxon>
        <taxon>Lysobacteraceae</taxon>
        <taxon>Arenimonas</taxon>
    </lineage>
</organism>
<feature type="signal peptide" evidence="2">
    <location>
        <begin position="1"/>
        <end position="28"/>
    </location>
</feature>
<evidence type="ECO:0000256" key="1">
    <source>
        <dbReference type="SAM" id="MobiDB-lite"/>
    </source>
</evidence>
<feature type="domain" description="EF-hand" evidence="3">
    <location>
        <begin position="73"/>
        <end position="108"/>
    </location>
</feature>
<dbReference type="Gene3D" id="1.10.238.10">
    <property type="entry name" value="EF-hand"/>
    <property type="match status" value="1"/>
</dbReference>
<dbReference type="Proteomes" id="UP000029385">
    <property type="component" value="Unassembled WGS sequence"/>
</dbReference>